<feature type="domain" description="Cadherin" evidence="15">
    <location>
        <begin position="24"/>
        <end position="144"/>
    </location>
</feature>
<dbReference type="InterPro" id="IPR020894">
    <property type="entry name" value="Cadherin_CS"/>
</dbReference>
<keyword evidence="10" id="KW-0325">Glycoprotein</keyword>
<evidence type="ECO:0000256" key="13">
    <source>
        <dbReference type="SAM" id="Phobius"/>
    </source>
</evidence>
<comment type="caution">
    <text evidence="16">The sequence shown here is derived from an EMBL/GenBank/DDBJ whole genome shotgun (WGS) entry which is preliminary data.</text>
</comment>
<dbReference type="SMART" id="SM00112">
    <property type="entry name" value="CA"/>
    <property type="match status" value="7"/>
</dbReference>
<dbReference type="Proteomes" id="UP000242188">
    <property type="component" value="Unassembled WGS sequence"/>
</dbReference>
<comment type="subcellular location">
    <subcellularLocation>
        <location evidence="1">Cell membrane</location>
        <topology evidence="1">Single-pass type I membrane protein</topology>
    </subcellularLocation>
</comment>
<evidence type="ECO:0000256" key="4">
    <source>
        <dbReference type="ARBA" id="ARBA00022729"/>
    </source>
</evidence>
<dbReference type="PANTHER" id="PTHR24028:SF146">
    <property type="entry name" value="CADHERIN 96CB, ISOFORM D-RELATED"/>
    <property type="match status" value="1"/>
</dbReference>
<dbReference type="AlphaFoldDB" id="A0A210QG07"/>
<evidence type="ECO:0000256" key="5">
    <source>
        <dbReference type="ARBA" id="ARBA00022737"/>
    </source>
</evidence>
<feature type="compositionally biased region" description="Polar residues" evidence="12">
    <location>
        <begin position="1031"/>
        <end position="1059"/>
    </location>
</feature>
<feature type="compositionally biased region" description="Polar residues" evidence="12">
    <location>
        <begin position="1105"/>
        <end position="1114"/>
    </location>
</feature>
<dbReference type="Gene3D" id="2.60.40.60">
    <property type="entry name" value="Cadherins"/>
    <property type="match status" value="7"/>
</dbReference>
<feature type="domain" description="Cadherin" evidence="15">
    <location>
        <begin position="145"/>
        <end position="255"/>
    </location>
</feature>
<evidence type="ECO:0000256" key="1">
    <source>
        <dbReference type="ARBA" id="ARBA00004251"/>
    </source>
</evidence>
<sequence length="1190" mass="131391">MGAPIRQLFLLLTLDLYSQMTDAQQSVLKYKLREEQSKETFVGNVARDSLLYGNVTEQEFSRMRFQILTQGNHDASNFQINETSSSLLTKVVLDRETLCPDEVACILEFNVAVYKQLGTNQLDLHQIIPIQVTVDDVNDNSPVFPASEVALTVSEGVQVGHVILTSGAIDRDTGQNNSIQSYELVPSNEMFGLIQASDLGGGSDIGLKVRFKLDRETRDFYELKVIASDRGFPVRTGSVKINITVTDFNDNSPAFSRANYSTTIPENKAVGSTILIVSATDFDTANNAKLTYSFSSRVSQKVQHKFSINSTSGQISVIAPLDYEQDTQYQFQVVVRDQGQPPLSASASVTVDIQDLNDNAPQININLSPAGTDISEAAAVGQYVASVAVSDRDSKANGNARCQVMGNNFRLEEIYTNMYKILIQNKLDYETDKFHNVTVNCQDQGVPQQQNTTSFFIRVQDVNDNAPEFTKTKYQVTMQESNDPGAYVKEVIATDKDSGNNGRVSYSLEPDGQSFFSIDPTMGTISAIVSLDRELRPVIRFHVTATDQGDPQLSSSTVVEVILGDINDNTPTFTQQKFHFHVLENQDRGPKVGTLTAEDQDAGANSQFSFDFVPPIPADFRLNQDTGVITGYTKLDRELQKMYNFTVMVTDKGTPRRYSTAQVTVEVEDDNDNIPVIVHPNNFNNTVYLPYTVNAGTLISQVEAYDIDDGDNSRLRYYIDTIDPPNSGDVFSMGLFSGSLVVARKLQLYDADSYRLVLSVKDGGLNELKSYTNLNVIITVSNNTVLPVPGNDDTGMNIIIVVIIVVVTVVLSIAIVVTIIIIRRIDGSRQENNNHAKNEAQKIIAATAKMHETMSTDSSNNSDDPLKKKNKKEVSFSLSDETDSINTSTLTNLTTFSTFKNPPSTLDGSKSLEKPQASSSLLTASNLQASDDSYDKKYDLSNDSYDRKYDISRLYSPNHLHPQSPSQETRWLQQLKQDEANHIRDMLKKGEDAGSEMSAESATSDSGRGGSEEDVHSNRGHAFSDNEEPRQNIQSDLKSSDFSRQNSSRHSNALHSNYQDIPGKAAPPGDGYHRNISFSDDSVNANTTVDSCKHPAKHRGASPHKNLSSFSQYGGSRFRDHSNRSQLDTLNESSAFGLNYSLADIDDTISESVATRDDDGDSTTTSGSYTINPDELRHEIDNLFFNDVIV</sequence>
<dbReference type="InterPro" id="IPR002126">
    <property type="entry name" value="Cadherin-like_dom"/>
</dbReference>
<gene>
    <name evidence="16" type="ORF">KP79_PYT13067</name>
</gene>
<evidence type="ECO:0000256" key="6">
    <source>
        <dbReference type="ARBA" id="ARBA00022837"/>
    </source>
</evidence>
<dbReference type="FunFam" id="2.60.40.60:FF:000092">
    <property type="entry name" value="Protocadherin 8"/>
    <property type="match status" value="1"/>
</dbReference>
<dbReference type="GO" id="GO:0007156">
    <property type="term" value="P:homophilic cell adhesion via plasma membrane adhesion molecules"/>
    <property type="evidence" value="ECO:0007669"/>
    <property type="project" value="InterPro"/>
</dbReference>
<feature type="compositionally biased region" description="Basic and acidic residues" evidence="12">
    <location>
        <begin position="1010"/>
        <end position="1030"/>
    </location>
</feature>
<dbReference type="FunFam" id="2.60.40.60:FF:000020">
    <property type="entry name" value="Dachsous cadherin-related 1b"/>
    <property type="match status" value="3"/>
</dbReference>
<proteinExistence type="predicted"/>
<evidence type="ECO:0000256" key="11">
    <source>
        <dbReference type="PROSITE-ProRule" id="PRU00043"/>
    </source>
</evidence>
<dbReference type="SUPFAM" id="SSF49313">
    <property type="entry name" value="Cadherin-like"/>
    <property type="match status" value="6"/>
</dbReference>
<feature type="transmembrane region" description="Helical" evidence="13">
    <location>
        <begin position="798"/>
        <end position="822"/>
    </location>
</feature>
<keyword evidence="3 13" id="KW-0812">Transmembrane</keyword>
<keyword evidence="2" id="KW-1003">Cell membrane</keyword>
<evidence type="ECO:0000313" key="16">
    <source>
        <dbReference type="EMBL" id="OWF47639.1"/>
    </source>
</evidence>
<evidence type="ECO:0000256" key="2">
    <source>
        <dbReference type="ARBA" id="ARBA00022475"/>
    </source>
</evidence>
<feature type="domain" description="Cadherin" evidence="15">
    <location>
        <begin position="470"/>
        <end position="573"/>
    </location>
</feature>
<evidence type="ECO:0000256" key="10">
    <source>
        <dbReference type="ARBA" id="ARBA00023180"/>
    </source>
</evidence>
<evidence type="ECO:0000256" key="12">
    <source>
        <dbReference type="SAM" id="MobiDB-lite"/>
    </source>
</evidence>
<feature type="region of interest" description="Disordered" evidence="12">
    <location>
        <begin position="990"/>
        <end position="1079"/>
    </location>
</feature>
<evidence type="ECO:0000256" key="9">
    <source>
        <dbReference type="ARBA" id="ARBA00023136"/>
    </source>
</evidence>
<dbReference type="CDD" id="cd11304">
    <property type="entry name" value="Cadherin_repeat"/>
    <property type="match status" value="6"/>
</dbReference>
<keyword evidence="9 13" id="KW-0472">Membrane</keyword>
<accession>A0A210QG07</accession>
<dbReference type="PRINTS" id="PR00205">
    <property type="entry name" value="CADHERIN"/>
</dbReference>
<feature type="region of interest" description="Disordered" evidence="12">
    <location>
        <begin position="851"/>
        <end position="878"/>
    </location>
</feature>
<dbReference type="PROSITE" id="PS50268">
    <property type="entry name" value="CADHERIN_2"/>
    <property type="match status" value="7"/>
</dbReference>
<keyword evidence="8 13" id="KW-1133">Transmembrane helix</keyword>
<evidence type="ECO:0000256" key="14">
    <source>
        <dbReference type="SAM" id="SignalP"/>
    </source>
</evidence>
<protein>
    <submittedName>
        <fullName evidence="16">Protocadherin-11 X-linked</fullName>
    </submittedName>
</protein>
<dbReference type="Pfam" id="PF08266">
    <property type="entry name" value="Cadherin_2"/>
    <property type="match status" value="1"/>
</dbReference>
<feature type="chain" id="PRO_5012984723" evidence="14">
    <location>
        <begin position="24"/>
        <end position="1190"/>
    </location>
</feature>
<feature type="compositionally biased region" description="Polar residues" evidence="12">
    <location>
        <begin position="916"/>
        <end position="925"/>
    </location>
</feature>
<feature type="region of interest" description="Disordered" evidence="12">
    <location>
        <begin position="1093"/>
        <end position="1123"/>
    </location>
</feature>
<keyword evidence="6 11" id="KW-0106">Calcium</keyword>
<feature type="domain" description="Cadherin" evidence="15">
    <location>
        <begin position="574"/>
        <end position="677"/>
    </location>
</feature>
<evidence type="ECO:0000256" key="3">
    <source>
        <dbReference type="ARBA" id="ARBA00022692"/>
    </source>
</evidence>
<name>A0A210QG07_MIZYE</name>
<keyword evidence="5" id="KW-0677">Repeat</keyword>
<evidence type="ECO:0000313" key="17">
    <source>
        <dbReference type="Proteomes" id="UP000242188"/>
    </source>
</evidence>
<dbReference type="GO" id="GO:0005509">
    <property type="term" value="F:calcium ion binding"/>
    <property type="evidence" value="ECO:0007669"/>
    <property type="project" value="UniProtKB-UniRule"/>
</dbReference>
<evidence type="ECO:0000256" key="8">
    <source>
        <dbReference type="ARBA" id="ARBA00022989"/>
    </source>
</evidence>
<dbReference type="FunFam" id="2.60.40.60:FF:000007">
    <property type="entry name" value="Protocadherin alpha 2"/>
    <property type="match status" value="1"/>
</dbReference>
<feature type="signal peptide" evidence="14">
    <location>
        <begin position="1"/>
        <end position="23"/>
    </location>
</feature>
<keyword evidence="7" id="KW-0130">Cell adhesion</keyword>
<dbReference type="InterPro" id="IPR050174">
    <property type="entry name" value="Protocadherin/Cadherin-CA"/>
</dbReference>
<dbReference type="GO" id="GO:0005886">
    <property type="term" value="C:plasma membrane"/>
    <property type="evidence" value="ECO:0007669"/>
    <property type="project" value="UniProtKB-SubCell"/>
</dbReference>
<reference evidence="16 17" key="1">
    <citation type="journal article" date="2017" name="Nat. Ecol. Evol.">
        <title>Scallop genome provides insights into evolution of bilaterian karyotype and development.</title>
        <authorList>
            <person name="Wang S."/>
            <person name="Zhang J."/>
            <person name="Jiao W."/>
            <person name="Li J."/>
            <person name="Xun X."/>
            <person name="Sun Y."/>
            <person name="Guo X."/>
            <person name="Huan P."/>
            <person name="Dong B."/>
            <person name="Zhang L."/>
            <person name="Hu X."/>
            <person name="Sun X."/>
            <person name="Wang J."/>
            <person name="Zhao C."/>
            <person name="Wang Y."/>
            <person name="Wang D."/>
            <person name="Huang X."/>
            <person name="Wang R."/>
            <person name="Lv J."/>
            <person name="Li Y."/>
            <person name="Zhang Z."/>
            <person name="Liu B."/>
            <person name="Lu W."/>
            <person name="Hui Y."/>
            <person name="Liang J."/>
            <person name="Zhou Z."/>
            <person name="Hou R."/>
            <person name="Li X."/>
            <person name="Liu Y."/>
            <person name="Li H."/>
            <person name="Ning X."/>
            <person name="Lin Y."/>
            <person name="Zhao L."/>
            <person name="Xing Q."/>
            <person name="Dou J."/>
            <person name="Li Y."/>
            <person name="Mao J."/>
            <person name="Guo H."/>
            <person name="Dou H."/>
            <person name="Li T."/>
            <person name="Mu C."/>
            <person name="Jiang W."/>
            <person name="Fu Q."/>
            <person name="Fu X."/>
            <person name="Miao Y."/>
            <person name="Liu J."/>
            <person name="Yu Q."/>
            <person name="Li R."/>
            <person name="Liao H."/>
            <person name="Li X."/>
            <person name="Kong Y."/>
            <person name="Jiang Z."/>
            <person name="Chourrout D."/>
            <person name="Li R."/>
            <person name="Bao Z."/>
        </authorList>
    </citation>
    <scope>NUCLEOTIDE SEQUENCE [LARGE SCALE GENOMIC DNA]</scope>
    <source>
        <strain evidence="16 17">PY_sf001</strain>
    </source>
</reference>
<organism evidence="16 17">
    <name type="scientific">Mizuhopecten yessoensis</name>
    <name type="common">Japanese scallop</name>
    <name type="synonym">Patinopecten yessoensis</name>
    <dbReference type="NCBI Taxonomy" id="6573"/>
    <lineage>
        <taxon>Eukaryota</taxon>
        <taxon>Metazoa</taxon>
        <taxon>Spiralia</taxon>
        <taxon>Lophotrochozoa</taxon>
        <taxon>Mollusca</taxon>
        <taxon>Bivalvia</taxon>
        <taxon>Autobranchia</taxon>
        <taxon>Pteriomorphia</taxon>
        <taxon>Pectinida</taxon>
        <taxon>Pectinoidea</taxon>
        <taxon>Pectinidae</taxon>
        <taxon>Mizuhopecten</taxon>
    </lineage>
</organism>
<feature type="region of interest" description="Disordered" evidence="12">
    <location>
        <begin position="901"/>
        <end position="925"/>
    </location>
</feature>
<feature type="domain" description="Cadherin" evidence="15">
    <location>
        <begin position="696"/>
        <end position="789"/>
    </location>
</feature>
<dbReference type="InterPro" id="IPR015919">
    <property type="entry name" value="Cadherin-like_sf"/>
</dbReference>
<evidence type="ECO:0000259" key="15">
    <source>
        <dbReference type="PROSITE" id="PS50268"/>
    </source>
</evidence>
<dbReference type="InterPro" id="IPR013164">
    <property type="entry name" value="Cadherin_N"/>
</dbReference>
<feature type="domain" description="Cadherin" evidence="15">
    <location>
        <begin position="256"/>
        <end position="363"/>
    </location>
</feature>
<feature type="domain" description="Cadherin" evidence="15">
    <location>
        <begin position="366"/>
        <end position="469"/>
    </location>
</feature>
<dbReference type="Pfam" id="PF00028">
    <property type="entry name" value="Cadherin"/>
    <property type="match status" value="6"/>
</dbReference>
<keyword evidence="4 14" id="KW-0732">Signal</keyword>
<evidence type="ECO:0000256" key="7">
    <source>
        <dbReference type="ARBA" id="ARBA00022889"/>
    </source>
</evidence>
<dbReference type="EMBL" id="NEDP02003836">
    <property type="protein sequence ID" value="OWF47639.1"/>
    <property type="molecule type" value="Genomic_DNA"/>
</dbReference>
<keyword evidence="17" id="KW-1185">Reference proteome</keyword>
<dbReference type="OrthoDB" id="6252479at2759"/>
<dbReference type="PANTHER" id="PTHR24028">
    <property type="entry name" value="CADHERIN-87A"/>
    <property type="match status" value="1"/>
</dbReference>
<dbReference type="PROSITE" id="PS00232">
    <property type="entry name" value="CADHERIN_1"/>
    <property type="match status" value="4"/>
</dbReference>